<feature type="non-terminal residue" evidence="2">
    <location>
        <position position="1"/>
    </location>
</feature>
<reference evidence="2" key="1">
    <citation type="submission" date="2015-12" db="EMBL/GenBank/DDBJ databases">
        <title>Gene expression during late stages of embryo sac development: a critical building block for successful pollen-pistil interactions.</title>
        <authorList>
            <person name="Liu Y."/>
            <person name="Joly V."/>
            <person name="Sabar M."/>
            <person name="Matton D.P."/>
        </authorList>
    </citation>
    <scope>NUCLEOTIDE SEQUENCE</scope>
</reference>
<dbReference type="AlphaFoldDB" id="A0A0V0GWU4"/>
<name>A0A0V0GWU4_SOLCH</name>
<evidence type="ECO:0000256" key="1">
    <source>
        <dbReference type="SAM" id="Phobius"/>
    </source>
</evidence>
<organism evidence="2">
    <name type="scientific">Solanum chacoense</name>
    <name type="common">Chaco potato</name>
    <dbReference type="NCBI Taxonomy" id="4108"/>
    <lineage>
        <taxon>Eukaryota</taxon>
        <taxon>Viridiplantae</taxon>
        <taxon>Streptophyta</taxon>
        <taxon>Embryophyta</taxon>
        <taxon>Tracheophyta</taxon>
        <taxon>Spermatophyta</taxon>
        <taxon>Magnoliopsida</taxon>
        <taxon>eudicotyledons</taxon>
        <taxon>Gunneridae</taxon>
        <taxon>Pentapetalae</taxon>
        <taxon>asterids</taxon>
        <taxon>lamiids</taxon>
        <taxon>Solanales</taxon>
        <taxon>Solanaceae</taxon>
        <taxon>Solanoideae</taxon>
        <taxon>Solaneae</taxon>
        <taxon>Solanum</taxon>
    </lineage>
</organism>
<keyword evidence="1" id="KW-1133">Transmembrane helix</keyword>
<proteinExistence type="predicted"/>
<keyword evidence="1" id="KW-0472">Membrane</keyword>
<accession>A0A0V0GWU4</accession>
<evidence type="ECO:0000313" key="2">
    <source>
        <dbReference type="EMBL" id="JAP12577.1"/>
    </source>
</evidence>
<keyword evidence="1" id="KW-0812">Transmembrane</keyword>
<protein>
    <submittedName>
        <fullName evidence="2">Putative ovule protein</fullName>
    </submittedName>
</protein>
<dbReference type="EMBL" id="GEDG01029389">
    <property type="protein sequence ID" value="JAP12577.1"/>
    <property type="molecule type" value="Transcribed_RNA"/>
</dbReference>
<feature type="transmembrane region" description="Helical" evidence="1">
    <location>
        <begin position="20"/>
        <end position="42"/>
    </location>
</feature>
<sequence length="61" mass="7200">DLYYYRQSTIDDVRVVFSSTVAYLCVCFVIHVRVAFCLLDLWKGVAKKVILRKWAEHFSIN</sequence>